<evidence type="ECO:0000313" key="3">
    <source>
        <dbReference type="Proteomes" id="UP000887013"/>
    </source>
</evidence>
<gene>
    <name evidence="2" type="ORF">NPIL_601681</name>
</gene>
<reference evidence="2" key="1">
    <citation type="submission" date="2020-08" db="EMBL/GenBank/DDBJ databases">
        <title>Multicomponent nature underlies the extraordinary mechanical properties of spider dragline silk.</title>
        <authorList>
            <person name="Kono N."/>
            <person name="Nakamura H."/>
            <person name="Mori M."/>
            <person name="Yoshida Y."/>
            <person name="Ohtoshi R."/>
            <person name="Malay A.D."/>
            <person name="Moran D.A.P."/>
            <person name="Tomita M."/>
            <person name="Numata K."/>
            <person name="Arakawa K."/>
        </authorList>
    </citation>
    <scope>NUCLEOTIDE SEQUENCE</scope>
</reference>
<dbReference type="Proteomes" id="UP000887013">
    <property type="component" value="Unassembled WGS sequence"/>
</dbReference>
<proteinExistence type="predicted"/>
<evidence type="ECO:0000313" key="2">
    <source>
        <dbReference type="EMBL" id="GFU12763.1"/>
    </source>
</evidence>
<feature type="transmembrane region" description="Helical" evidence="1">
    <location>
        <begin position="28"/>
        <end position="50"/>
    </location>
</feature>
<name>A0A8X6QGV0_NEPPI</name>
<keyword evidence="3" id="KW-1185">Reference proteome</keyword>
<protein>
    <submittedName>
        <fullName evidence="2">Uncharacterized protein</fullName>
    </submittedName>
</protein>
<dbReference type="EMBL" id="BMAW01029606">
    <property type="protein sequence ID" value="GFU12763.1"/>
    <property type="molecule type" value="Genomic_DNA"/>
</dbReference>
<sequence>MSAVSSEVLLSLAGSVMSFDIRGDIVVEIFSSLLVVLILLGGFLLSVFVVENIFLVVSQSFGVDDDSVEKSSVLFSLGGLSVEVKELDEVSPVVVSSDEGFEVDESSLYFELVDISRIANSSVAVSVDSGTR</sequence>
<organism evidence="2 3">
    <name type="scientific">Nephila pilipes</name>
    <name type="common">Giant wood spider</name>
    <name type="synonym">Nephila maculata</name>
    <dbReference type="NCBI Taxonomy" id="299642"/>
    <lineage>
        <taxon>Eukaryota</taxon>
        <taxon>Metazoa</taxon>
        <taxon>Ecdysozoa</taxon>
        <taxon>Arthropoda</taxon>
        <taxon>Chelicerata</taxon>
        <taxon>Arachnida</taxon>
        <taxon>Araneae</taxon>
        <taxon>Araneomorphae</taxon>
        <taxon>Entelegynae</taxon>
        <taxon>Araneoidea</taxon>
        <taxon>Nephilidae</taxon>
        <taxon>Nephila</taxon>
    </lineage>
</organism>
<evidence type="ECO:0000256" key="1">
    <source>
        <dbReference type="SAM" id="Phobius"/>
    </source>
</evidence>
<keyword evidence="1" id="KW-0472">Membrane</keyword>
<keyword evidence="1" id="KW-1133">Transmembrane helix</keyword>
<dbReference type="AlphaFoldDB" id="A0A8X6QGV0"/>
<comment type="caution">
    <text evidence="2">The sequence shown here is derived from an EMBL/GenBank/DDBJ whole genome shotgun (WGS) entry which is preliminary data.</text>
</comment>
<keyword evidence="1" id="KW-0812">Transmembrane</keyword>
<accession>A0A8X6QGV0</accession>